<dbReference type="InterPro" id="IPR036393">
    <property type="entry name" value="AceGlu_kinase-like_sf"/>
</dbReference>
<evidence type="ECO:0000256" key="4">
    <source>
        <dbReference type="ARBA" id="ARBA00022679"/>
    </source>
</evidence>
<keyword evidence="3 8" id="KW-0641">Proline biosynthesis</keyword>
<evidence type="ECO:0000313" key="11">
    <source>
        <dbReference type="Proteomes" id="UP000267342"/>
    </source>
</evidence>
<keyword evidence="4 8" id="KW-0808">Transferase</keyword>
<keyword evidence="11" id="KW-1185">Reference proteome</keyword>
<dbReference type="InterPro" id="IPR005715">
    <property type="entry name" value="Glu_5kinase/COase_Synthase"/>
</dbReference>
<dbReference type="InterPro" id="IPR002478">
    <property type="entry name" value="PUA"/>
</dbReference>
<organism evidence="10 11">
    <name type="scientific">Zymobacter palmae</name>
    <dbReference type="NCBI Taxonomy" id="33074"/>
    <lineage>
        <taxon>Bacteria</taxon>
        <taxon>Pseudomonadati</taxon>
        <taxon>Pseudomonadota</taxon>
        <taxon>Gammaproteobacteria</taxon>
        <taxon>Oceanospirillales</taxon>
        <taxon>Halomonadaceae</taxon>
        <taxon>Zymobacter group</taxon>
        <taxon>Zymobacter</taxon>
    </lineage>
</organism>
<dbReference type="STRING" id="1123510.GCA_000620025_00581"/>
<dbReference type="PIRSF" id="PIRSF000729">
    <property type="entry name" value="GK"/>
    <property type="match status" value="1"/>
</dbReference>
<dbReference type="RefSeq" id="WP_027704566.1">
    <property type="nucleotide sequence ID" value="NZ_AP018933.1"/>
</dbReference>
<dbReference type="NCBIfam" id="TIGR01027">
    <property type="entry name" value="proB"/>
    <property type="match status" value="1"/>
</dbReference>
<dbReference type="CDD" id="cd21157">
    <property type="entry name" value="PUA_G5K"/>
    <property type="match status" value="1"/>
</dbReference>
<keyword evidence="6 8" id="KW-0418">Kinase</keyword>
<evidence type="ECO:0000256" key="8">
    <source>
        <dbReference type="HAMAP-Rule" id="MF_00456"/>
    </source>
</evidence>
<dbReference type="Pfam" id="PF00696">
    <property type="entry name" value="AA_kinase"/>
    <property type="match status" value="1"/>
</dbReference>
<comment type="subcellular location">
    <subcellularLocation>
        <location evidence="8">Cytoplasm</location>
    </subcellularLocation>
</comment>
<protein>
    <recommendedName>
        <fullName evidence="8">Glutamate 5-kinase</fullName>
        <ecNumber evidence="8">2.7.2.11</ecNumber>
    </recommendedName>
    <alternativeName>
        <fullName evidence="8">Gamma-glutamyl kinase</fullName>
        <shortName evidence="8">GK</shortName>
    </alternativeName>
</protein>
<dbReference type="GO" id="GO:0005524">
    <property type="term" value="F:ATP binding"/>
    <property type="evidence" value="ECO:0007669"/>
    <property type="project" value="UniProtKB-KW"/>
</dbReference>
<dbReference type="InterPro" id="IPR001057">
    <property type="entry name" value="Glu/AcGlu_kinase"/>
</dbReference>
<dbReference type="CDD" id="cd04242">
    <property type="entry name" value="AAK_G5K_ProB"/>
    <property type="match status" value="1"/>
</dbReference>
<dbReference type="PANTHER" id="PTHR43654:SF1">
    <property type="entry name" value="ISOPENTENYL PHOSPHATE KINASE"/>
    <property type="match status" value="1"/>
</dbReference>
<keyword evidence="5 8" id="KW-0547">Nucleotide-binding</keyword>
<dbReference type="KEGG" id="zpl:ZBT109_0375"/>
<dbReference type="Pfam" id="PF01472">
    <property type="entry name" value="PUA"/>
    <property type="match status" value="1"/>
</dbReference>
<dbReference type="PRINTS" id="PR00474">
    <property type="entry name" value="GLU5KINASE"/>
</dbReference>
<dbReference type="FunFam" id="3.40.1160.10:FF:000018">
    <property type="entry name" value="Glutamate 5-kinase"/>
    <property type="match status" value="1"/>
</dbReference>
<name>A0A348HC12_9GAMM</name>
<dbReference type="InterPro" id="IPR041739">
    <property type="entry name" value="G5K_ProB"/>
</dbReference>
<dbReference type="Proteomes" id="UP000267342">
    <property type="component" value="Chromosome"/>
</dbReference>
<dbReference type="EMBL" id="AP018933">
    <property type="protein sequence ID" value="BBG29164.1"/>
    <property type="molecule type" value="Genomic_DNA"/>
</dbReference>
<comment type="catalytic activity">
    <reaction evidence="8">
        <text>L-glutamate + ATP = L-glutamyl 5-phosphate + ADP</text>
        <dbReference type="Rhea" id="RHEA:14877"/>
        <dbReference type="ChEBI" id="CHEBI:29985"/>
        <dbReference type="ChEBI" id="CHEBI:30616"/>
        <dbReference type="ChEBI" id="CHEBI:58274"/>
        <dbReference type="ChEBI" id="CHEBI:456216"/>
        <dbReference type="EC" id="2.7.2.11"/>
    </reaction>
</comment>
<dbReference type="OrthoDB" id="9804434at2"/>
<dbReference type="SMART" id="SM00359">
    <property type="entry name" value="PUA"/>
    <property type="match status" value="1"/>
</dbReference>
<evidence type="ECO:0000256" key="5">
    <source>
        <dbReference type="ARBA" id="ARBA00022741"/>
    </source>
</evidence>
<comment type="function">
    <text evidence="8">Catalyzes the transfer of a phosphate group to glutamate to form L-glutamate 5-phosphate.</text>
</comment>
<feature type="binding site" evidence="8">
    <location>
        <begin position="179"/>
        <end position="180"/>
    </location>
    <ligand>
        <name>ATP</name>
        <dbReference type="ChEBI" id="CHEBI:30616"/>
    </ligand>
</feature>
<evidence type="ECO:0000256" key="7">
    <source>
        <dbReference type="ARBA" id="ARBA00022840"/>
    </source>
</evidence>
<evidence type="ECO:0000313" key="10">
    <source>
        <dbReference type="EMBL" id="BBG29164.1"/>
    </source>
</evidence>
<feature type="binding site" evidence="8">
    <location>
        <position position="159"/>
    </location>
    <ligand>
        <name>substrate</name>
    </ligand>
</feature>
<feature type="binding site" evidence="8">
    <location>
        <begin position="220"/>
        <end position="226"/>
    </location>
    <ligand>
        <name>ATP</name>
        <dbReference type="ChEBI" id="CHEBI:30616"/>
    </ligand>
</feature>
<evidence type="ECO:0000259" key="9">
    <source>
        <dbReference type="SMART" id="SM00359"/>
    </source>
</evidence>
<feature type="binding site" evidence="8">
    <location>
        <position position="147"/>
    </location>
    <ligand>
        <name>substrate</name>
    </ligand>
</feature>
<feature type="binding site" evidence="8">
    <location>
        <position position="20"/>
    </location>
    <ligand>
        <name>ATP</name>
        <dbReference type="ChEBI" id="CHEBI:30616"/>
    </ligand>
</feature>
<dbReference type="GO" id="GO:0004349">
    <property type="term" value="F:glutamate 5-kinase activity"/>
    <property type="evidence" value="ECO:0007669"/>
    <property type="project" value="UniProtKB-UniRule"/>
</dbReference>
<dbReference type="InterPro" id="IPR001048">
    <property type="entry name" value="Asp/Glu/Uridylate_kinase"/>
</dbReference>
<dbReference type="EC" id="2.7.2.11" evidence="8"/>
<comment type="similarity">
    <text evidence="8">Belongs to the glutamate 5-kinase family.</text>
</comment>
<evidence type="ECO:0000256" key="6">
    <source>
        <dbReference type="ARBA" id="ARBA00022777"/>
    </source>
</evidence>
<dbReference type="Gene3D" id="3.40.1160.10">
    <property type="entry name" value="Acetylglutamate kinase-like"/>
    <property type="match status" value="1"/>
</dbReference>
<gene>
    <name evidence="8" type="primary">proB</name>
    <name evidence="10" type="ORF">ZBT109_0375</name>
</gene>
<proteinExistence type="inferred from homology"/>
<accession>A0A348HC12</accession>
<feature type="domain" description="PUA" evidence="9">
    <location>
        <begin position="286"/>
        <end position="369"/>
    </location>
</feature>
<comment type="pathway">
    <text evidence="8">Amino-acid biosynthesis; L-proline biosynthesis; L-glutamate 5-semialdehyde from L-glutamate: step 1/2.</text>
</comment>
<dbReference type="InterPro" id="IPR019797">
    <property type="entry name" value="Glutamate_5-kinase_CS"/>
</dbReference>
<dbReference type="Gene3D" id="2.30.130.10">
    <property type="entry name" value="PUA domain"/>
    <property type="match status" value="1"/>
</dbReference>
<dbReference type="UniPathway" id="UPA00098">
    <property type="reaction ID" value="UER00359"/>
</dbReference>
<evidence type="ECO:0000256" key="1">
    <source>
        <dbReference type="ARBA" id="ARBA00022490"/>
    </source>
</evidence>
<dbReference type="AlphaFoldDB" id="A0A348HC12"/>
<dbReference type="InterPro" id="IPR036974">
    <property type="entry name" value="PUA_sf"/>
</dbReference>
<dbReference type="SUPFAM" id="SSF53633">
    <property type="entry name" value="Carbamate kinase-like"/>
    <property type="match status" value="1"/>
</dbReference>
<dbReference type="InterPro" id="IPR015947">
    <property type="entry name" value="PUA-like_sf"/>
</dbReference>
<keyword evidence="7 8" id="KW-0067">ATP-binding</keyword>
<keyword evidence="2 8" id="KW-0028">Amino-acid biosynthesis</keyword>
<dbReference type="GO" id="GO:0055129">
    <property type="term" value="P:L-proline biosynthetic process"/>
    <property type="evidence" value="ECO:0007669"/>
    <property type="project" value="UniProtKB-UniRule"/>
</dbReference>
<dbReference type="GO" id="GO:0003723">
    <property type="term" value="F:RNA binding"/>
    <property type="evidence" value="ECO:0007669"/>
    <property type="project" value="InterPro"/>
</dbReference>
<dbReference type="PROSITE" id="PS50890">
    <property type="entry name" value="PUA"/>
    <property type="match status" value="1"/>
</dbReference>
<dbReference type="PROSITE" id="PS00902">
    <property type="entry name" value="GLUTAMATE_5_KINASE"/>
    <property type="match status" value="1"/>
</dbReference>
<feature type="binding site" evidence="8">
    <location>
        <position position="60"/>
    </location>
    <ligand>
        <name>substrate</name>
    </ligand>
</feature>
<evidence type="ECO:0000256" key="3">
    <source>
        <dbReference type="ARBA" id="ARBA00022650"/>
    </source>
</evidence>
<dbReference type="HAMAP" id="MF_00456">
    <property type="entry name" value="ProB"/>
    <property type="match status" value="1"/>
</dbReference>
<dbReference type="PANTHER" id="PTHR43654">
    <property type="entry name" value="GLUTAMATE 5-KINASE"/>
    <property type="match status" value="1"/>
</dbReference>
<reference evidence="10 11" key="1">
    <citation type="submission" date="2018-09" db="EMBL/GenBank/DDBJ databases">
        <title>Zymobacter palmae IAM14233 (=T109) whole genome analysis.</title>
        <authorList>
            <person name="Yanase H."/>
        </authorList>
    </citation>
    <scope>NUCLEOTIDE SEQUENCE [LARGE SCALE GENOMIC DNA]</scope>
    <source>
        <strain evidence="10 11">IAM14233</strain>
    </source>
</reference>
<keyword evidence="1 8" id="KW-0963">Cytoplasm</keyword>
<dbReference type="InterPro" id="IPR011529">
    <property type="entry name" value="Glu_5kinase"/>
</dbReference>
<evidence type="ECO:0000256" key="2">
    <source>
        <dbReference type="ARBA" id="ARBA00022605"/>
    </source>
</evidence>
<dbReference type="GO" id="GO:0005829">
    <property type="term" value="C:cytosol"/>
    <property type="evidence" value="ECO:0007669"/>
    <property type="project" value="TreeGrafter"/>
</dbReference>
<dbReference type="SUPFAM" id="SSF88697">
    <property type="entry name" value="PUA domain-like"/>
    <property type="match status" value="1"/>
</dbReference>
<sequence length="379" mass="41035">MTSPRKERQALRDVKRVVVKIGSSLLTNDGRGLDGRAIGSWVDQLVGLLARGIEPIVVSSGAVAEGMVRLGWHERPTELHELQAAASVGQSGLVQCWESHFSRHGIRSAQVLLTHDDLSSRRRYLNARNSLHTLTDMGVIPIINENDAISTKEIKLGDNDTLGALVANLMDADALILLTDQTGLYDADPRKNPHAKLIEEALADDERLDAVAGGGGKLGTGGMATKLNAARLAARSGAMTIIASGREKDIIPRLLEGERLGTLLKPADEPLKARKRWIVGQMQSRGTVVLDDGAVRHLCDNGASLLPVGVKALRGRFRKGDLVTCVDQQGRRIAKGLINFDRNEAERILGVSTDHIKECINGEVAHHGELIHRDDLVLI</sequence>